<keyword evidence="3" id="KW-1185">Reference proteome</keyword>
<sequence>MLRKRRIEESKVAIGEGLEGDVIANLLDQLAVKDAINNQDVVTITPNWVNTNAPQTGTVVGPESLRKLIQYIKSQKPARIVIATGSAGAETPQVMQQTGYQQIIDDEEVEFVDLNYGPYQEFEIDHPKLKTIKLNKLITETDFLISYTQIKHHEEATVSLGIKNIALAWPPAEIHGFPKAGQGIHEYLHQFIAEMGKLMPIDLTILSADQAMVGTGPSKGKAVDVDLVAAGTDPLATDVVGARLLGFRQQAIQYLHNLIRAEIGEGDLQKVNLLGLPLDQAEKKFSQIAYNHEIILDKEGILPLHLKAKQK</sequence>
<dbReference type="InterPro" id="IPR007160">
    <property type="entry name" value="DUF362"/>
</dbReference>
<name>A0A938XUM5_9FIRM</name>
<evidence type="ECO:0000313" key="2">
    <source>
        <dbReference type="EMBL" id="MBM7555555.1"/>
    </source>
</evidence>
<dbReference type="Proteomes" id="UP000774000">
    <property type="component" value="Unassembled WGS sequence"/>
</dbReference>
<dbReference type="Gene3D" id="3.40.50.11440">
    <property type="match status" value="1"/>
</dbReference>
<dbReference type="AlphaFoldDB" id="A0A938XUM5"/>
<gene>
    <name evidence="2" type="ORF">JOC47_000380</name>
</gene>
<dbReference type="EMBL" id="JAFBDQ010000002">
    <property type="protein sequence ID" value="MBM7555555.1"/>
    <property type="molecule type" value="Genomic_DNA"/>
</dbReference>
<dbReference type="Pfam" id="PF04015">
    <property type="entry name" value="DUF362"/>
    <property type="match status" value="1"/>
</dbReference>
<dbReference type="RefSeq" id="WP_204700286.1">
    <property type="nucleotide sequence ID" value="NZ_JAFBDQ010000002.1"/>
</dbReference>
<accession>A0A938XUM5</accession>
<evidence type="ECO:0000259" key="1">
    <source>
        <dbReference type="Pfam" id="PF04015"/>
    </source>
</evidence>
<comment type="caution">
    <text evidence="2">The sequence shown here is derived from an EMBL/GenBank/DDBJ whole genome shotgun (WGS) entry which is preliminary data.</text>
</comment>
<proteinExistence type="predicted"/>
<evidence type="ECO:0000313" key="3">
    <source>
        <dbReference type="Proteomes" id="UP000774000"/>
    </source>
</evidence>
<protein>
    <submittedName>
        <fullName evidence="2">Uncharacterized protein (DUF362 family)</fullName>
    </submittedName>
</protein>
<reference evidence="2" key="1">
    <citation type="submission" date="2021-01" db="EMBL/GenBank/DDBJ databases">
        <title>Genomic Encyclopedia of Type Strains, Phase IV (KMG-IV): sequencing the most valuable type-strain genomes for metagenomic binning, comparative biology and taxonomic classification.</title>
        <authorList>
            <person name="Goeker M."/>
        </authorList>
    </citation>
    <scope>NUCLEOTIDE SEQUENCE</scope>
    <source>
        <strain evidence="2">DSM 23230</strain>
    </source>
</reference>
<organism evidence="2 3">
    <name type="scientific">Halanaerobacter jeridensis</name>
    <dbReference type="NCBI Taxonomy" id="706427"/>
    <lineage>
        <taxon>Bacteria</taxon>
        <taxon>Bacillati</taxon>
        <taxon>Bacillota</taxon>
        <taxon>Clostridia</taxon>
        <taxon>Halanaerobiales</taxon>
        <taxon>Halobacteroidaceae</taxon>
        <taxon>Halanaerobacter</taxon>
    </lineage>
</organism>
<feature type="domain" description="DUF362" evidence="1">
    <location>
        <begin position="42"/>
        <end position="243"/>
    </location>
</feature>